<keyword evidence="3" id="KW-0472">Membrane</keyword>
<dbReference type="InterPro" id="IPR008462">
    <property type="entry name" value="CsbD"/>
</dbReference>
<gene>
    <name evidence="5" type="ORF">QGN17_11630</name>
</gene>
<feature type="transmembrane region" description="Helical" evidence="3">
    <location>
        <begin position="63"/>
        <end position="82"/>
    </location>
</feature>
<comment type="caution">
    <text evidence="5">The sequence shown here is derived from an EMBL/GenBank/DDBJ whole genome shotgun (WGS) entry which is preliminary data.</text>
</comment>
<dbReference type="Pfam" id="PF05532">
    <property type="entry name" value="CsbD"/>
    <property type="match status" value="1"/>
</dbReference>
<keyword evidence="3" id="KW-0812">Transmembrane</keyword>
<evidence type="ECO:0000256" key="1">
    <source>
        <dbReference type="ARBA" id="ARBA00009129"/>
    </source>
</evidence>
<sequence>MDAHRITGAIKELAGGAQEAAGAVTGNTSTELRGKARQAEGGAERAYGEWLDLARDLARDRPLLTLLGASALAFTVGALVAGGRDRD</sequence>
<feature type="region of interest" description="Disordered" evidence="2">
    <location>
        <begin position="20"/>
        <end position="40"/>
    </location>
</feature>
<dbReference type="InterPro" id="IPR036629">
    <property type="entry name" value="YjbJ_sf"/>
</dbReference>
<evidence type="ECO:0000313" key="6">
    <source>
        <dbReference type="Proteomes" id="UP001160625"/>
    </source>
</evidence>
<dbReference type="Gene3D" id="1.10.1470.10">
    <property type="entry name" value="YjbJ"/>
    <property type="match status" value="1"/>
</dbReference>
<protein>
    <submittedName>
        <fullName evidence="5">CsbD family protein</fullName>
    </submittedName>
</protein>
<accession>A0ABT6N4L6</accession>
<evidence type="ECO:0000313" key="5">
    <source>
        <dbReference type="EMBL" id="MDH7639381.1"/>
    </source>
</evidence>
<feature type="domain" description="CsbD-like" evidence="4">
    <location>
        <begin position="5"/>
        <end position="55"/>
    </location>
</feature>
<dbReference type="SUPFAM" id="SSF69047">
    <property type="entry name" value="Hypothetical protein YjbJ"/>
    <property type="match status" value="1"/>
</dbReference>
<name>A0ABT6N4L6_9SPHN</name>
<dbReference type="RefSeq" id="WP_281044651.1">
    <property type="nucleotide sequence ID" value="NZ_JARYGZ010000001.1"/>
</dbReference>
<comment type="similarity">
    <text evidence="1">Belongs to the UPF0337 (CsbD) family.</text>
</comment>
<evidence type="ECO:0000259" key="4">
    <source>
        <dbReference type="Pfam" id="PF05532"/>
    </source>
</evidence>
<evidence type="ECO:0000256" key="3">
    <source>
        <dbReference type="SAM" id="Phobius"/>
    </source>
</evidence>
<proteinExistence type="inferred from homology"/>
<reference evidence="5" key="1">
    <citation type="submission" date="2023-04" db="EMBL/GenBank/DDBJ databases">
        <title>Sphingomonas sp. MAHUQ-71 isolated from rice field.</title>
        <authorList>
            <person name="Huq M.A."/>
        </authorList>
    </citation>
    <scope>NUCLEOTIDE SEQUENCE</scope>
    <source>
        <strain evidence="5">MAHUQ-71</strain>
    </source>
</reference>
<dbReference type="Proteomes" id="UP001160625">
    <property type="component" value="Unassembled WGS sequence"/>
</dbReference>
<keyword evidence="3" id="KW-1133">Transmembrane helix</keyword>
<evidence type="ECO:0000256" key="2">
    <source>
        <dbReference type="SAM" id="MobiDB-lite"/>
    </source>
</evidence>
<organism evidence="5 6">
    <name type="scientific">Sphingomonas oryzagri</name>
    <dbReference type="NCBI Taxonomy" id="3042314"/>
    <lineage>
        <taxon>Bacteria</taxon>
        <taxon>Pseudomonadati</taxon>
        <taxon>Pseudomonadota</taxon>
        <taxon>Alphaproteobacteria</taxon>
        <taxon>Sphingomonadales</taxon>
        <taxon>Sphingomonadaceae</taxon>
        <taxon>Sphingomonas</taxon>
    </lineage>
</organism>
<dbReference type="EMBL" id="JARYGZ010000001">
    <property type="protein sequence ID" value="MDH7639381.1"/>
    <property type="molecule type" value="Genomic_DNA"/>
</dbReference>
<keyword evidence="6" id="KW-1185">Reference proteome</keyword>